<dbReference type="Proteomes" id="UP001589683">
    <property type="component" value="Unassembled WGS sequence"/>
</dbReference>
<evidence type="ECO:0000313" key="2">
    <source>
        <dbReference type="Proteomes" id="UP001589683"/>
    </source>
</evidence>
<accession>A0ABV5JA86</accession>
<dbReference type="RefSeq" id="WP_213888617.1">
    <property type="nucleotide sequence ID" value="NZ_JAGFNU010000004.1"/>
</dbReference>
<keyword evidence="2" id="KW-1185">Reference proteome</keyword>
<protein>
    <submittedName>
        <fullName evidence="1">Uncharacterized protein</fullName>
    </submittedName>
</protein>
<organism evidence="1 2">
    <name type="scientific">Pseudohalocynthiibacter aestuariivivens</name>
    <dbReference type="NCBI Taxonomy" id="1591409"/>
    <lineage>
        <taxon>Bacteria</taxon>
        <taxon>Pseudomonadati</taxon>
        <taxon>Pseudomonadota</taxon>
        <taxon>Alphaproteobacteria</taxon>
        <taxon>Rhodobacterales</taxon>
        <taxon>Paracoccaceae</taxon>
        <taxon>Pseudohalocynthiibacter</taxon>
    </lineage>
</organism>
<proteinExistence type="predicted"/>
<evidence type="ECO:0000313" key="1">
    <source>
        <dbReference type="EMBL" id="MFB9230354.1"/>
    </source>
</evidence>
<gene>
    <name evidence="1" type="ORF">ACFFUT_00975</name>
</gene>
<sequence length="141" mass="16132">MKFSLGAPEHGWVNLTITDNEYCLEENISDVPNDFIDDTMIALSRLLTYEDKQLVHLSLEPAFYVMSLARKANAFTMTMETEGSDSDGISHQADGSFEEIILPIYSSVKGFCNSRINDYHWPEVDQKNYRNMVETVTRHKS</sequence>
<name>A0ABV5JA86_9RHOB</name>
<comment type="caution">
    <text evidence="1">The sequence shown here is derived from an EMBL/GenBank/DDBJ whole genome shotgun (WGS) entry which is preliminary data.</text>
</comment>
<reference evidence="1 2" key="1">
    <citation type="submission" date="2024-09" db="EMBL/GenBank/DDBJ databases">
        <authorList>
            <person name="Sun Q."/>
            <person name="Mori K."/>
        </authorList>
    </citation>
    <scope>NUCLEOTIDE SEQUENCE [LARGE SCALE GENOMIC DNA]</scope>
    <source>
        <strain evidence="1 2">CECT 8726</strain>
    </source>
</reference>
<dbReference type="EMBL" id="JBHMEA010000006">
    <property type="protein sequence ID" value="MFB9230354.1"/>
    <property type="molecule type" value="Genomic_DNA"/>
</dbReference>